<evidence type="ECO:0000256" key="5">
    <source>
        <dbReference type="ARBA" id="ARBA00045658"/>
    </source>
</evidence>
<gene>
    <name evidence="8" type="ORF">CWS72_21705</name>
</gene>
<dbReference type="Proteomes" id="UP000233293">
    <property type="component" value="Unassembled WGS sequence"/>
</dbReference>
<dbReference type="SMART" id="SM00833">
    <property type="entry name" value="CobW_C"/>
    <property type="match status" value="1"/>
</dbReference>
<dbReference type="GO" id="GO:0016787">
    <property type="term" value="F:hydrolase activity"/>
    <property type="evidence" value="ECO:0007669"/>
    <property type="project" value="UniProtKB-KW"/>
</dbReference>
<keyword evidence="1" id="KW-0547">Nucleotide-binding</keyword>
<evidence type="ECO:0000313" key="9">
    <source>
        <dbReference type="Proteomes" id="UP000233293"/>
    </source>
</evidence>
<comment type="caution">
    <text evidence="8">The sequence shown here is derived from an EMBL/GenBank/DDBJ whole genome shotgun (WGS) entry which is preliminary data.</text>
</comment>
<evidence type="ECO:0000256" key="1">
    <source>
        <dbReference type="ARBA" id="ARBA00022741"/>
    </source>
</evidence>
<dbReference type="Pfam" id="PF07683">
    <property type="entry name" value="CobW_C"/>
    <property type="match status" value="1"/>
</dbReference>
<dbReference type="Gene3D" id="3.30.1220.10">
    <property type="entry name" value="CobW-like, C-terminal domain"/>
    <property type="match status" value="1"/>
</dbReference>
<organism evidence="8 9">
    <name type="scientific">Telmatospirillum siberiense</name>
    <dbReference type="NCBI Taxonomy" id="382514"/>
    <lineage>
        <taxon>Bacteria</taxon>
        <taxon>Pseudomonadati</taxon>
        <taxon>Pseudomonadota</taxon>
        <taxon>Alphaproteobacteria</taxon>
        <taxon>Rhodospirillales</taxon>
        <taxon>Rhodospirillaceae</taxon>
        <taxon>Telmatospirillum</taxon>
    </lineage>
</organism>
<accession>A0A2N3PPU1</accession>
<comment type="similarity">
    <text evidence="4">Belongs to the SIMIBI class G3E GTPase family. ZNG1 subfamily.</text>
</comment>
<keyword evidence="2" id="KW-0378">Hydrolase</keyword>
<dbReference type="InterPro" id="IPR051316">
    <property type="entry name" value="Zinc-reg_GTPase_activator"/>
</dbReference>
<dbReference type="InterPro" id="IPR027417">
    <property type="entry name" value="P-loop_NTPase"/>
</dbReference>
<dbReference type="GO" id="GO:0000166">
    <property type="term" value="F:nucleotide binding"/>
    <property type="evidence" value="ECO:0007669"/>
    <property type="project" value="UniProtKB-KW"/>
</dbReference>
<keyword evidence="3" id="KW-0143">Chaperone</keyword>
<dbReference type="AlphaFoldDB" id="A0A2N3PPU1"/>
<sequence length="324" mass="33888">MGRGSPSILLSADVTKGIAAMRVHLIFGFLGAGKTTLLLNLLRNPDPNGPTAVIVNEFGEAGVDGAILRGTHVDVLEYASGCFCCSLKGALLDGLRELRQGRLIVRVFVEASGVAQAEELIAPLADGAGALSFAVGPSIAVFDAARYDHLSDMLGEFLDGQIRHADVALLNKIDLVPADAAEEIRRKIAGKMSGRPVFCAVRGDVDAAFLLEAAAGRAAAGEKPGHGVPAGLDGVSSAVLAAGSDLKRRAVEGFFRRLPPSVWRAKGFLTIEGIPMLAQYVPGQLELTPAAAPDHRQLILIGRGMDQAAIAGNFAETARSFSRF</sequence>
<dbReference type="GO" id="GO:0005737">
    <property type="term" value="C:cytoplasm"/>
    <property type="evidence" value="ECO:0007669"/>
    <property type="project" value="TreeGrafter"/>
</dbReference>
<comment type="catalytic activity">
    <reaction evidence="6">
        <text>GTP + H2O = GDP + phosphate + H(+)</text>
        <dbReference type="Rhea" id="RHEA:19669"/>
        <dbReference type="ChEBI" id="CHEBI:15377"/>
        <dbReference type="ChEBI" id="CHEBI:15378"/>
        <dbReference type="ChEBI" id="CHEBI:37565"/>
        <dbReference type="ChEBI" id="CHEBI:43474"/>
        <dbReference type="ChEBI" id="CHEBI:58189"/>
    </reaction>
    <physiologicalReaction direction="left-to-right" evidence="6">
        <dbReference type="Rhea" id="RHEA:19670"/>
    </physiologicalReaction>
</comment>
<evidence type="ECO:0000313" key="8">
    <source>
        <dbReference type="EMBL" id="PKU22420.1"/>
    </source>
</evidence>
<name>A0A2N3PPU1_9PROT</name>
<dbReference type="SUPFAM" id="SSF52540">
    <property type="entry name" value="P-loop containing nucleoside triphosphate hydrolases"/>
    <property type="match status" value="1"/>
</dbReference>
<feature type="domain" description="CobW C-terminal" evidence="7">
    <location>
        <begin position="235"/>
        <end position="318"/>
    </location>
</feature>
<dbReference type="InterPro" id="IPR003495">
    <property type="entry name" value="CobW/HypB/UreG_nucleotide-bd"/>
</dbReference>
<dbReference type="InterPro" id="IPR011629">
    <property type="entry name" value="CobW-like_C"/>
</dbReference>
<reference evidence="9" key="1">
    <citation type="submission" date="2017-12" db="EMBL/GenBank/DDBJ databases">
        <title>Draft genome sequence of Telmatospirillum siberiense 26-4b1T, an acidotolerant peatland alphaproteobacterium potentially involved in sulfur cycling.</title>
        <authorList>
            <person name="Hausmann B."/>
            <person name="Pjevac P."/>
            <person name="Schreck K."/>
            <person name="Herbold C.W."/>
            <person name="Daims H."/>
            <person name="Wagner M."/>
            <person name="Pester M."/>
            <person name="Loy A."/>
        </authorList>
    </citation>
    <scope>NUCLEOTIDE SEQUENCE [LARGE SCALE GENOMIC DNA]</scope>
    <source>
        <strain evidence="9">26-4b1</strain>
    </source>
</reference>
<dbReference type="InterPro" id="IPR036627">
    <property type="entry name" value="CobW-likC_sf"/>
</dbReference>
<keyword evidence="9" id="KW-1185">Reference proteome</keyword>
<dbReference type="PANTHER" id="PTHR13748:SF62">
    <property type="entry name" value="COBW DOMAIN-CONTAINING PROTEIN"/>
    <property type="match status" value="1"/>
</dbReference>
<comment type="function">
    <text evidence="5">Zinc chaperone that directly transfers zinc cofactor to target proteins, thereby activating them. Zinc is transferred from the CXCC motif in the GTPase domain to the zinc binding site in target proteins in a process requiring GTP hydrolysis.</text>
</comment>
<proteinExistence type="inferred from homology"/>
<evidence type="ECO:0000259" key="7">
    <source>
        <dbReference type="SMART" id="SM00833"/>
    </source>
</evidence>
<dbReference type="PANTHER" id="PTHR13748">
    <property type="entry name" value="COBW-RELATED"/>
    <property type="match status" value="1"/>
</dbReference>
<evidence type="ECO:0000256" key="3">
    <source>
        <dbReference type="ARBA" id="ARBA00023186"/>
    </source>
</evidence>
<evidence type="ECO:0000256" key="2">
    <source>
        <dbReference type="ARBA" id="ARBA00022801"/>
    </source>
</evidence>
<protein>
    <recommendedName>
        <fullName evidence="7">CobW C-terminal domain-containing protein</fullName>
    </recommendedName>
</protein>
<evidence type="ECO:0000256" key="6">
    <source>
        <dbReference type="ARBA" id="ARBA00049117"/>
    </source>
</evidence>
<dbReference type="EMBL" id="PIUM01000032">
    <property type="protein sequence ID" value="PKU22420.1"/>
    <property type="molecule type" value="Genomic_DNA"/>
</dbReference>
<dbReference type="Pfam" id="PF02492">
    <property type="entry name" value="cobW"/>
    <property type="match status" value="1"/>
</dbReference>
<dbReference type="SUPFAM" id="SSF90002">
    <property type="entry name" value="Hypothetical protein YjiA, C-terminal domain"/>
    <property type="match status" value="1"/>
</dbReference>
<evidence type="ECO:0000256" key="4">
    <source>
        <dbReference type="ARBA" id="ARBA00034320"/>
    </source>
</evidence>
<dbReference type="Gene3D" id="3.40.50.300">
    <property type="entry name" value="P-loop containing nucleotide triphosphate hydrolases"/>
    <property type="match status" value="1"/>
</dbReference>